<keyword evidence="2" id="KW-1185">Reference proteome</keyword>
<reference evidence="1" key="1">
    <citation type="submission" date="2023-10" db="EMBL/GenBank/DDBJ databases">
        <authorList>
            <person name="Chen Y."/>
            <person name="Shah S."/>
            <person name="Dougan E. K."/>
            <person name="Thang M."/>
            <person name="Chan C."/>
        </authorList>
    </citation>
    <scope>NUCLEOTIDE SEQUENCE [LARGE SCALE GENOMIC DNA]</scope>
</reference>
<evidence type="ECO:0000313" key="1">
    <source>
        <dbReference type="EMBL" id="CAK0891093.1"/>
    </source>
</evidence>
<name>A0ABN9WW84_9DINO</name>
<organism evidence="1 2">
    <name type="scientific">Prorocentrum cordatum</name>
    <dbReference type="NCBI Taxonomy" id="2364126"/>
    <lineage>
        <taxon>Eukaryota</taxon>
        <taxon>Sar</taxon>
        <taxon>Alveolata</taxon>
        <taxon>Dinophyceae</taxon>
        <taxon>Prorocentrales</taxon>
        <taxon>Prorocentraceae</taxon>
        <taxon>Prorocentrum</taxon>
    </lineage>
</organism>
<comment type="caution">
    <text evidence="1">The sequence shown here is derived from an EMBL/GenBank/DDBJ whole genome shotgun (WGS) entry which is preliminary data.</text>
</comment>
<gene>
    <name evidence="1" type="ORF">PCOR1329_LOCUS71135</name>
</gene>
<sequence length="247" mass="26661">MRPAARGSVAARPRRLGAGLGRARACDGVGHPVFFFQRERPCLLGIEGLEALLDFPTAVGEARRELAGAAQLEPLALVSAVDSASNRLCRIADAAELCRSVFGSTRNVHPDEKFVASANEVNLDSTMYEGMRRAESRQEFGSLPLEAQRVLTHMRTSMEHEGTQLPPAEKAECLELLDREQSLSPTFGIVQRHERQRRVASDDEGGAWVPAAGAQAALGGEVARLPRRSSPADELFIPAEHAAAEST</sequence>
<dbReference type="SUPFAM" id="SSF55486">
    <property type="entry name" value="Metalloproteases ('zincins'), catalytic domain"/>
    <property type="match status" value="1"/>
</dbReference>
<accession>A0ABN9WW84</accession>
<dbReference type="Proteomes" id="UP001189429">
    <property type="component" value="Unassembled WGS sequence"/>
</dbReference>
<protein>
    <submittedName>
        <fullName evidence="1">Uncharacterized protein</fullName>
    </submittedName>
</protein>
<dbReference type="EMBL" id="CAUYUJ010019427">
    <property type="protein sequence ID" value="CAK0891093.1"/>
    <property type="molecule type" value="Genomic_DNA"/>
</dbReference>
<proteinExistence type="predicted"/>
<evidence type="ECO:0000313" key="2">
    <source>
        <dbReference type="Proteomes" id="UP001189429"/>
    </source>
</evidence>